<evidence type="ECO:0000313" key="3">
    <source>
        <dbReference type="EMBL" id="MBR7834656.1"/>
    </source>
</evidence>
<proteinExistence type="predicted"/>
<comment type="caution">
    <text evidence="3">The sequence shown here is derived from an EMBL/GenBank/DDBJ whole genome shotgun (WGS) entry which is preliminary data.</text>
</comment>
<dbReference type="EMBL" id="JAGSOG010000065">
    <property type="protein sequence ID" value="MBR7834656.1"/>
    <property type="molecule type" value="Genomic_DNA"/>
</dbReference>
<dbReference type="RefSeq" id="WP_212529175.1">
    <property type="nucleotide sequence ID" value="NZ_JAGSOG010000065.1"/>
</dbReference>
<reference evidence="3" key="1">
    <citation type="submission" date="2021-04" db="EMBL/GenBank/DDBJ databases">
        <title>Genome based classification of Actinospica acidithermotolerans sp. nov., an actinobacterium isolated from an Indonesian hot spring.</title>
        <authorList>
            <person name="Kusuma A.B."/>
            <person name="Putra K.E."/>
            <person name="Nafisah S."/>
            <person name="Loh J."/>
            <person name="Nouioui I."/>
            <person name="Goodfellow M."/>
        </authorList>
    </citation>
    <scope>NUCLEOTIDE SEQUENCE</scope>
    <source>
        <strain evidence="3">CSCA 57</strain>
    </source>
</reference>
<evidence type="ECO:0000256" key="1">
    <source>
        <dbReference type="SAM" id="Phobius"/>
    </source>
</evidence>
<dbReference type="Pfam" id="PF14344">
    <property type="entry name" value="DUF4397"/>
    <property type="match status" value="1"/>
</dbReference>
<feature type="domain" description="DUF4397" evidence="2">
    <location>
        <begin position="22"/>
        <end position="142"/>
    </location>
</feature>
<sequence length="269" mass="27313">MAFAAAFSCVPAHAASPEPFGWIRLAHFSPDTPAVDVYLYSYGGHTADFVLDHVAYATASPYEEVAPGIYTVAMRSAGAPATSAPVISTTVTVAADRAYTIAGLGPLDALTLDVLDDQLTAPSGKTEIRLIEASLRDPAVSITASQGTAPISIRFPAVTGYTPVASGVRELALATPGGSAQVRMDLQQATTHTLVVLDSAGTTPRLLDLTDAVGTAAIPRGGVQTGLGGTAGSARPGVPVAEDVLWAAVVLAGAGIVVFAGRRLRGYAG</sequence>
<accession>A0A941ITS3</accession>
<evidence type="ECO:0000259" key="2">
    <source>
        <dbReference type="Pfam" id="PF14344"/>
    </source>
</evidence>
<gene>
    <name evidence="3" type="ORF">KDL01_15385</name>
</gene>
<keyword evidence="4" id="KW-1185">Reference proteome</keyword>
<organism evidence="3 4">
    <name type="scientific">Actinospica durhamensis</name>
    <dbReference type="NCBI Taxonomy" id="1508375"/>
    <lineage>
        <taxon>Bacteria</taxon>
        <taxon>Bacillati</taxon>
        <taxon>Actinomycetota</taxon>
        <taxon>Actinomycetes</taxon>
        <taxon>Catenulisporales</taxon>
        <taxon>Actinospicaceae</taxon>
        <taxon>Actinospica</taxon>
    </lineage>
</organism>
<name>A0A941ITS3_9ACTN</name>
<dbReference type="AlphaFoldDB" id="A0A941ITS3"/>
<keyword evidence="1" id="KW-0812">Transmembrane</keyword>
<evidence type="ECO:0000313" key="4">
    <source>
        <dbReference type="Proteomes" id="UP000675781"/>
    </source>
</evidence>
<keyword evidence="1" id="KW-0472">Membrane</keyword>
<dbReference type="Proteomes" id="UP000675781">
    <property type="component" value="Unassembled WGS sequence"/>
</dbReference>
<dbReference type="InterPro" id="IPR025510">
    <property type="entry name" value="DUF4397"/>
</dbReference>
<protein>
    <submittedName>
        <fullName evidence="3">DUF4397 domain-containing protein</fullName>
    </submittedName>
</protein>
<feature type="transmembrane region" description="Helical" evidence="1">
    <location>
        <begin position="244"/>
        <end position="261"/>
    </location>
</feature>
<keyword evidence="1" id="KW-1133">Transmembrane helix</keyword>